<accession>A0ABQ3VRH0</accession>
<dbReference type="Proteomes" id="UP000635565">
    <property type="component" value="Unassembled WGS sequence"/>
</dbReference>
<organism evidence="1 2">
    <name type="scientific">Dictyobacter formicarum</name>
    <dbReference type="NCBI Taxonomy" id="2778368"/>
    <lineage>
        <taxon>Bacteria</taxon>
        <taxon>Bacillati</taxon>
        <taxon>Chloroflexota</taxon>
        <taxon>Ktedonobacteria</taxon>
        <taxon>Ktedonobacterales</taxon>
        <taxon>Dictyobacteraceae</taxon>
        <taxon>Dictyobacter</taxon>
    </lineage>
</organism>
<evidence type="ECO:0000313" key="1">
    <source>
        <dbReference type="EMBL" id="GHO88309.1"/>
    </source>
</evidence>
<dbReference type="InterPro" id="IPR045633">
    <property type="entry name" value="DUF6414"/>
</dbReference>
<sequence>MAKLILRHFFYLNESIVDDYLSQLEGGLQEGPYTTKEVKSGNKGGSAGTKYFIEANINAGSSTSSETTQTIRETPTAKFNRMYSLLQENEEEIIHPLSGFDQAVYDQIEPAEIVEVRGIAKLPQWEKIAKAVNDTSGLLDIMKALGQDPFADPGALEAYQGITGIMNSKSQDDTVLIIAPIGSPKFKFVTKLEASYIRSKKEEFETEVTILGKVTRRLAKGEKIDIFSVLPDVDALQNLNRAQRRQAGKNKTSTETPLDEKVGYPAIQIQPIAIYQ</sequence>
<comment type="caution">
    <text evidence="1">The sequence shown here is derived from an EMBL/GenBank/DDBJ whole genome shotgun (WGS) entry which is preliminary data.</text>
</comment>
<protein>
    <submittedName>
        <fullName evidence="1">Uncharacterized protein</fullName>
    </submittedName>
</protein>
<keyword evidence="2" id="KW-1185">Reference proteome</keyword>
<dbReference type="Pfam" id="PF19952">
    <property type="entry name" value="DUF6414"/>
    <property type="match status" value="1"/>
</dbReference>
<proteinExistence type="predicted"/>
<dbReference type="EMBL" id="BNJJ01000023">
    <property type="protein sequence ID" value="GHO88309.1"/>
    <property type="molecule type" value="Genomic_DNA"/>
</dbReference>
<gene>
    <name evidence="1" type="ORF">KSZ_63150</name>
</gene>
<name>A0ABQ3VRH0_9CHLR</name>
<dbReference type="RefSeq" id="WP_201365903.1">
    <property type="nucleotide sequence ID" value="NZ_BNJJ01000023.1"/>
</dbReference>
<reference evidence="1 2" key="1">
    <citation type="journal article" date="2021" name="Int. J. Syst. Evol. Microbiol.">
        <title>Reticulibacter mediterranei gen. nov., sp. nov., within the new family Reticulibacteraceae fam. nov., and Ktedonospora formicarum gen. nov., sp. nov., Ktedonobacter robiniae sp. nov., Dictyobacter formicarum sp. nov. and Dictyobacter arantiisoli sp. nov., belonging to the class Ktedonobacteria.</title>
        <authorList>
            <person name="Yabe S."/>
            <person name="Zheng Y."/>
            <person name="Wang C.M."/>
            <person name="Sakai Y."/>
            <person name="Abe K."/>
            <person name="Yokota A."/>
            <person name="Donadio S."/>
            <person name="Cavaletti L."/>
            <person name="Monciardini P."/>
        </authorList>
    </citation>
    <scope>NUCLEOTIDE SEQUENCE [LARGE SCALE GENOMIC DNA]</scope>
    <source>
        <strain evidence="1 2">SOSP1-9</strain>
    </source>
</reference>
<evidence type="ECO:0000313" key="2">
    <source>
        <dbReference type="Proteomes" id="UP000635565"/>
    </source>
</evidence>